<dbReference type="InterPro" id="IPR052399">
    <property type="entry name" value="Phage_Baseplate_Assmbl_Protein"/>
</dbReference>
<proteinExistence type="inferred from homology"/>
<evidence type="ECO:0000313" key="5">
    <source>
        <dbReference type="EMBL" id="TPG53277.1"/>
    </source>
</evidence>
<dbReference type="EMBL" id="RCZP01000018">
    <property type="protein sequence ID" value="TPG53277.1"/>
    <property type="molecule type" value="Genomic_DNA"/>
</dbReference>
<evidence type="ECO:0000259" key="4">
    <source>
        <dbReference type="Pfam" id="PF26079"/>
    </source>
</evidence>
<organism evidence="5 6">
    <name type="scientific">Muricoccus nepalensis</name>
    <dbReference type="NCBI Taxonomy" id="1854500"/>
    <lineage>
        <taxon>Bacteria</taxon>
        <taxon>Pseudomonadati</taxon>
        <taxon>Pseudomonadota</taxon>
        <taxon>Alphaproteobacteria</taxon>
        <taxon>Acetobacterales</taxon>
        <taxon>Roseomonadaceae</taxon>
        <taxon>Muricoccus</taxon>
    </lineage>
</organism>
<name>A0A502FUI4_9PROT</name>
<protein>
    <submittedName>
        <fullName evidence="5">Baseplate J/gp47 family protein</fullName>
    </submittedName>
</protein>
<gene>
    <name evidence="5" type="ORF">EAH89_17315</name>
</gene>
<comment type="caution">
    <text evidence="5">The sequence shown here is derived from an EMBL/GenBank/DDBJ whole genome shotgun (WGS) entry which is preliminary data.</text>
</comment>
<dbReference type="InterPro" id="IPR058530">
    <property type="entry name" value="Baseplate_J-like_C"/>
</dbReference>
<dbReference type="Pfam" id="PF04865">
    <property type="entry name" value="Baseplate_J"/>
    <property type="match status" value="1"/>
</dbReference>
<dbReference type="RefSeq" id="WP_140884980.1">
    <property type="nucleotide sequence ID" value="NZ_RCZP01000018.1"/>
</dbReference>
<dbReference type="AlphaFoldDB" id="A0A502FUI4"/>
<dbReference type="InterPro" id="IPR058531">
    <property type="entry name" value="Baseplate_J_M"/>
</dbReference>
<evidence type="ECO:0000313" key="6">
    <source>
        <dbReference type="Proteomes" id="UP000317078"/>
    </source>
</evidence>
<comment type="similarity">
    <text evidence="1">Belongs to the Mu gp47/PBSX XkdT family.</text>
</comment>
<evidence type="ECO:0000259" key="2">
    <source>
        <dbReference type="Pfam" id="PF04865"/>
    </source>
</evidence>
<reference evidence="5 6" key="1">
    <citation type="journal article" date="2019" name="Environ. Microbiol.">
        <title>Species interactions and distinct microbial communities in high Arctic permafrost affected cryosols are associated with the CH4 and CO2 gas fluxes.</title>
        <authorList>
            <person name="Altshuler I."/>
            <person name="Hamel J."/>
            <person name="Turney S."/>
            <person name="Magnuson E."/>
            <person name="Levesque R."/>
            <person name="Greer C."/>
            <person name="Whyte L.G."/>
        </authorList>
    </citation>
    <scope>NUCLEOTIDE SEQUENCE [LARGE SCALE GENOMIC DNA]</scope>
    <source>
        <strain evidence="5 6">S9.3B</strain>
    </source>
</reference>
<dbReference type="Proteomes" id="UP000317078">
    <property type="component" value="Unassembled WGS sequence"/>
</dbReference>
<dbReference type="Pfam" id="PF26078">
    <property type="entry name" value="Baseplate_J_M"/>
    <property type="match status" value="1"/>
</dbReference>
<evidence type="ECO:0000256" key="1">
    <source>
        <dbReference type="ARBA" id="ARBA00038087"/>
    </source>
</evidence>
<dbReference type="PANTHER" id="PTHR37829">
    <property type="entry name" value="PHAGE-LIKE ELEMENT PBSX PROTEIN XKDT"/>
    <property type="match status" value="1"/>
</dbReference>
<feature type="domain" description="Baseplate J-like C-terminal" evidence="4">
    <location>
        <begin position="300"/>
        <end position="368"/>
    </location>
</feature>
<accession>A0A502FUI4</accession>
<dbReference type="InterPro" id="IPR006949">
    <property type="entry name" value="Barrel_Baseplate_J-like"/>
</dbReference>
<dbReference type="Pfam" id="PF26079">
    <property type="entry name" value="Baseplate_J_C"/>
    <property type="match status" value="1"/>
</dbReference>
<dbReference type="OrthoDB" id="7565172at2"/>
<dbReference type="PANTHER" id="PTHR37829:SF3">
    <property type="entry name" value="PROTEIN JAYE-RELATED"/>
    <property type="match status" value="1"/>
</dbReference>
<feature type="domain" description="Baseplate J-like central" evidence="3">
    <location>
        <begin position="195"/>
        <end position="283"/>
    </location>
</feature>
<sequence length="370" mass="37283">MPFARPSLTALIQQVLADLAQASGVPAVLRWRPDYAMGIAIAGLTQGLYGYLDWIARQAVPATSTGEFRAAWAALKGVFPKDATLTKGRGTFPGAPGALLPVGSAVRRADGSAAYVTTADAAVGLNGSVTVPLQASAAGPAGNGPAGTALLLSPAVPGVTSAGLAEGPLTGGTDAEDIDSDGFLTRMLLAYAEPAQGGAARDYLDWALAVPGVTRAWIQPNGMGAGTVIVRFMMDETNPGGFPVGSNGVASDEPRAAPATGDQLAVANAIFPDQPVTALVYAVVPTPQPIDFSIGNLSQDSAATRAEIRTALAAMLRAKGEPDGTIFPSDTSGAVDAVFGVSRFTILAPTGPVEIGTGSLPVLGTVTFVS</sequence>
<keyword evidence="6" id="KW-1185">Reference proteome</keyword>
<evidence type="ECO:0000259" key="3">
    <source>
        <dbReference type="Pfam" id="PF26078"/>
    </source>
</evidence>
<feature type="domain" description="Baseplate protein J-like barrel" evidence="2">
    <location>
        <begin position="91"/>
        <end position="172"/>
    </location>
</feature>